<evidence type="ECO:0000313" key="2">
    <source>
        <dbReference type="Proteomes" id="UP000070394"/>
    </source>
</evidence>
<sequence>MNNLGNINNFEKGRLLLKIYEDDSSKEAWKFYKNQYTPSAWDFWGEFDFDNVKTRYEKDGKYNNTRYLLWIRENSKLVNELGSLFSFGGDKAFNFKTQYYNLNKLVDNDQSDSNNKEYVISLLTECKKMHSSEQNLAILPTTGGLNNVKGSIYFGENQNIMYSSEKISGKQMDRLDTFIAIVDDYFKKKSKLILSYVKGKPNEQYLINFLEKFNNDIYKFVDKIYKLDDKKFVDKLICNGRKPIENIDDIERYCLLAKEYWEFKSYLKRVMLKLSGEALAKPEGGYNEEKVRDIAKQLKPSLAEGCDIGIVIGGGNYWRGRTSEAIDRTKAD</sequence>
<keyword evidence="2" id="KW-1185">Reference proteome</keyword>
<reference evidence="2" key="1">
    <citation type="submission" date="2016-01" db="EMBL/GenBank/DDBJ databases">
        <authorList>
            <person name="Mitreva M."/>
            <person name="Pepin K.H."/>
            <person name="Mihindukulasuriya K.A."/>
            <person name="Fulton R."/>
            <person name="Fronick C."/>
            <person name="O'Laughlin M."/>
            <person name="Miner T."/>
            <person name="Herter B."/>
            <person name="Rosa B.A."/>
            <person name="Cordes M."/>
            <person name="Tomlinson C."/>
            <person name="Wollam A."/>
            <person name="Palsikar V.B."/>
            <person name="Mardis E.R."/>
            <person name="Wilson R.K."/>
        </authorList>
    </citation>
    <scope>NUCLEOTIDE SEQUENCE [LARGE SCALE GENOMIC DNA]</scope>
    <source>
        <strain evidence="2">DNF00896</strain>
    </source>
</reference>
<dbReference type="STRING" id="467210.HMPREF1866_01521"/>
<protein>
    <submittedName>
        <fullName evidence="1">Uncharacterized protein</fullName>
    </submittedName>
</protein>
<comment type="caution">
    <text evidence="1">The sequence shown here is derived from an EMBL/GenBank/DDBJ whole genome shotgun (WGS) entry which is preliminary data.</text>
</comment>
<gene>
    <name evidence="1" type="ORF">HMPREF1866_01521</name>
</gene>
<dbReference type="Proteomes" id="UP000070394">
    <property type="component" value="Unassembled WGS sequence"/>
</dbReference>
<organism evidence="1 2">
    <name type="scientific">Lachnoanaerobaculum saburreum</name>
    <dbReference type="NCBI Taxonomy" id="467210"/>
    <lineage>
        <taxon>Bacteria</taxon>
        <taxon>Bacillati</taxon>
        <taxon>Bacillota</taxon>
        <taxon>Clostridia</taxon>
        <taxon>Lachnospirales</taxon>
        <taxon>Lachnospiraceae</taxon>
        <taxon>Lachnoanaerobaculum</taxon>
    </lineage>
</organism>
<proteinExistence type="predicted"/>
<dbReference type="PATRIC" id="fig|467210.3.peg.1505"/>
<accession>A0A133ZPB4</accession>
<dbReference type="SUPFAM" id="SSF53633">
    <property type="entry name" value="Carbamate kinase-like"/>
    <property type="match status" value="1"/>
</dbReference>
<dbReference type="InterPro" id="IPR036393">
    <property type="entry name" value="AceGlu_kinase-like_sf"/>
</dbReference>
<dbReference type="EMBL" id="LSDA01000094">
    <property type="protein sequence ID" value="KXB57283.1"/>
    <property type="molecule type" value="Genomic_DNA"/>
</dbReference>
<evidence type="ECO:0000313" key="1">
    <source>
        <dbReference type="EMBL" id="KXB57283.1"/>
    </source>
</evidence>
<name>A0A133ZPB4_9FIRM</name>
<dbReference type="Gene3D" id="3.40.1160.10">
    <property type="entry name" value="Acetylglutamate kinase-like"/>
    <property type="match status" value="1"/>
</dbReference>
<dbReference type="AlphaFoldDB" id="A0A133ZPB4"/>